<reference evidence="1 2" key="1">
    <citation type="submission" date="2019-07" db="EMBL/GenBank/DDBJ databases">
        <title>Annotation for the trematode Paragonimus westermani.</title>
        <authorList>
            <person name="Choi Y.-J."/>
        </authorList>
    </citation>
    <scope>NUCLEOTIDE SEQUENCE [LARGE SCALE GENOMIC DNA]</scope>
    <source>
        <strain evidence="1">180907_Pwestermani</strain>
    </source>
</reference>
<protein>
    <submittedName>
        <fullName evidence="1">Uncharacterized protein</fullName>
    </submittedName>
</protein>
<keyword evidence="2" id="KW-1185">Reference proteome</keyword>
<comment type="caution">
    <text evidence="1">The sequence shown here is derived from an EMBL/GenBank/DDBJ whole genome shotgun (WGS) entry which is preliminary data.</text>
</comment>
<proteinExistence type="predicted"/>
<name>A0A8T0DI56_9TREM</name>
<sequence length="84" mass="9260">MEKKLKEILGNRLDEQLITGLAHALTSSYPDSKKQKLIDELVKDENLPPDVHAALKKLVGNTGFRQTGSIILLSSLLMVHLLVA</sequence>
<dbReference type="AlphaFoldDB" id="A0A8T0DI56"/>
<dbReference type="EMBL" id="JTDF01004285">
    <property type="protein sequence ID" value="KAF8567026.1"/>
    <property type="molecule type" value="Genomic_DNA"/>
</dbReference>
<gene>
    <name evidence="1" type="ORF">P879_10059</name>
</gene>
<evidence type="ECO:0000313" key="1">
    <source>
        <dbReference type="EMBL" id="KAF8567026.1"/>
    </source>
</evidence>
<evidence type="ECO:0000313" key="2">
    <source>
        <dbReference type="Proteomes" id="UP000699462"/>
    </source>
</evidence>
<organism evidence="1 2">
    <name type="scientific">Paragonimus westermani</name>
    <dbReference type="NCBI Taxonomy" id="34504"/>
    <lineage>
        <taxon>Eukaryota</taxon>
        <taxon>Metazoa</taxon>
        <taxon>Spiralia</taxon>
        <taxon>Lophotrochozoa</taxon>
        <taxon>Platyhelminthes</taxon>
        <taxon>Trematoda</taxon>
        <taxon>Digenea</taxon>
        <taxon>Plagiorchiida</taxon>
        <taxon>Troglotremata</taxon>
        <taxon>Troglotrematidae</taxon>
        <taxon>Paragonimus</taxon>
    </lineage>
</organism>
<accession>A0A8T0DI56</accession>
<dbReference type="Proteomes" id="UP000699462">
    <property type="component" value="Unassembled WGS sequence"/>
</dbReference>
<dbReference type="OrthoDB" id="10353415at2759"/>